<dbReference type="SUPFAM" id="SSF53756">
    <property type="entry name" value="UDP-Glycosyltransferase/glycogen phosphorylase"/>
    <property type="match status" value="1"/>
</dbReference>
<dbReference type="Gene3D" id="3.40.50.2000">
    <property type="entry name" value="Glycogen Phosphorylase B"/>
    <property type="match status" value="2"/>
</dbReference>
<name>A0A821FJU6_9BILA</name>
<gene>
    <name evidence="10" type="ORF">UJA718_LOCUS33875</name>
</gene>
<dbReference type="EC" id="2.4.1.1" evidence="9"/>
<dbReference type="PANTHER" id="PTHR11468:SF13">
    <property type="entry name" value="GLYCOGEN PHOSPHORYLASE"/>
    <property type="match status" value="1"/>
</dbReference>
<dbReference type="GO" id="GO:0005737">
    <property type="term" value="C:cytoplasm"/>
    <property type="evidence" value="ECO:0007669"/>
    <property type="project" value="TreeGrafter"/>
</dbReference>
<dbReference type="InterPro" id="IPR011833">
    <property type="entry name" value="Glycg_phsphrylas"/>
</dbReference>
<evidence type="ECO:0000313" key="11">
    <source>
        <dbReference type="Proteomes" id="UP000663873"/>
    </source>
</evidence>
<evidence type="ECO:0000256" key="3">
    <source>
        <dbReference type="ARBA" id="ARBA00022553"/>
    </source>
</evidence>
<sequence>CAYTNHTLMPEAVERWSVGLLEHVLPRHLQIIFEINLYHLQEVAVRYPNDVGRLRDLSIVEEGNDKRINMAYLAIVGSHAVNGVAKIHSELLKTTLFKSFYELTPEKFQNKTNGITPRRWLVLSNPNLSDVIAEKIGEDWITKLGELARLKDFINDEQFVREVQQVKQENKHRLAEWLLKTQNQKINPMSLYDMQVKRIHEYKRQLLNVLHVITLYNRIKASPDEKYVPRTVMIGGKAAPGYHMAKKIIKLVNSVGKVVNNDPIIGDRLKVVYLENYRVTMAEQIIPAADLSEQISLAGMEASGTSNMKFMLNGALTICTLDGANVEMAEEVGNKNIFIFGMTVEEVEKRKQEGYNARYFYENNPELKQALDQIQDGYFSPENPE</sequence>
<keyword evidence="11" id="KW-1185">Reference proteome</keyword>
<comment type="similarity">
    <text evidence="2 9">Belongs to the glycogen phosphorylase family.</text>
</comment>
<comment type="caution">
    <text evidence="10">The sequence shown here is derived from an EMBL/GenBank/DDBJ whole genome shotgun (WGS) entry which is preliminary data.</text>
</comment>
<comment type="catalytic activity">
    <reaction evidence="9">
        <text>[(1-&gt;4)-alpha-D-glucosyl](n) + phosphate = [(1-&gt;4)-alpha-D-glucosyl](n-1) + alpha-D-glucose 1-phosphate</text>
        <dbReference type="Rhea" id="RHEA:41732"/>
        <dbReference type="Rhea" id="RHEA-COMP:9584"/>
        <dbReference type="Rhea" id="RHEA-COMP:9586"/>
        <dbReference type="ChEBI" id="CHEBI:15444"/>
        <dbReference type="ChEBI" id="CHEBI:43474"/>
        <dbReference type="ChEBI" id="CHEBI:58601"/>
        <dbReference type="EC" id="2.4.1.1"/>
    </reaction>
</comment>
<keyword evidence="3" id="KW-0597">Phosphoprotein</keyword>
<dbReference type="NCBIfam" id="TIGR02093">
    <property type="entry name" value="P_ylase"/>
    <property type="match status" value="1"/>
</dbReference>
<comment type="function">
    <text evidence="9">Allosteric enzyme that catalyzes the rate-limiting step in glycogen catabolism, the phosphorolytic cleavage of glycogen to produce glucose-1-phosphate, and plays a central role in maintaining cellular and organismal glucose homeostasis.</text>
</comment>
<evidence type="ECO:0000256" key="5">
    <source>
        <dbReference type="ARBA" id="ARBA00022676"/>
    </source>
</evidence>
<reference evidence="10" key="1">
    <citation type="submission" date="2021-02" db="EMBL/GenBank/DDBJ databases">
        <authorList>
            <person name="Nowell W R."/>
        </authorList>
    </citation>
    <scope>NUCLEOTIDE SEQUENCE</scope>
</reference>
<dbReference type="FunFam" id="3.40.50.2000:FF:000005">
    <property type="entry name" value="Alpha-1,4 glucan phosphorylase"/>
    <property type="match status" value="1"/>
</dbReference>
<dbReference type="AlphaFoldDB" id="A0A821FJU6"/>
<feature type="non-terminal residue" evidence="10">
    <location>
        <position position="1"/>
    </location>
</feature>
<dbReference type="PROSITE" id="PS00102">
    <property type="entry name" value="PHOSPHORYLASE"/>
    <property type="match status" value="1"/>
</dbReference>
<keyword evidence="5 9" id="KW-0328">Glycosyltransferase</keyword>
<keyword evidence="4" id="KW-0321">Glycogen metabolism</keyword>
<dbReference type="Pfam" id="PF00343">
    <property type="entry name" value="Phosphorylase"/>
    <property type="match status" value="1"/>
</dbReference>
<dbReference type="GO" id="GO:0005980">
    <property type="term" value="P:glycogen catabolic process"/>
    <property type="evidence" value="ECO:0007669"/>
    <property type="project" value="TreeGrafter"/>
</dbReference>
<evidence type="ECO:0000256" key="7">
    <source>
        <dbReference type="ARBA" id="ARBA00022898"/>
    </source>
</evidence>
<accession>A0A821FJU6</accession>
<protein>
    <recommendedName>
        <fullName evidence="9">Alpha-1,4 glucan phosphorylase</fullName>
        <ecNumber evidence="9">2.4.1.1</ecNumber>
    </recommendedName>
</protein>
<dbReference type="GO" id="GO:0008184">
    <property type="term" value="F:glycogen phosphorylase activity"/>
    <property type="evidence" value="ECO:0007669"/>
    <property type="project" value="InterPro"/>
</dbReference>
<dbReference type="EMBL" id="CAJOBP010030185">
    <property type="protein sequence ID" value="CAF4654013.1"/>
    <property type="molecule type" value="Genomic_DNA"/>
</dbReference>
<evidence type="ECO:0000256" key="4">
    <source>
        <dbReference type="ARBA" id="ARBA00022600"/>
    </source>
</evidence>
<dbReference type="InterPro" id="IPR035090">
    <property type="entry name" value="Pyridoxal_P_attach_site"/>
</dbReference>
<dbReference type="GO" id="GO:0030170">
    <property type="term" value="F:pyridoxal phosphate binding"/>
    <property type="evidence" value="ECO:0007669"/>
    <property type="project" value="InterPro"/>
</dbReference>
<keyword evidence="8 9" id="KW-0119">Carbohydrate metabolism</keyword>
<dbReference type="PANTHER" id="PTHR11468">
    <property type="entry name" value="GLYCOGEN PHOSPHORYLASE"/>
    <property type="match status" value="1"/>
</dbReference>
<dbReference type="InterPro" id="IPR000811">
    <property type="entry name" value="Glyco_trans_35"/>
</dbReference>
<evidence type="ECO:0000256" key="9">
    <source>
        <dbReference type="RuleBase" id="RU000587"/>
    </source>
</evidence>
<dbReference type="FunFam" id="3.40.50.2000:FF:000153">
    <property type="entry name" value="Alpha-1,4 glucan phosphorylase"/>
    <property type="match status" value="1"/>
</dbReference>
<evidence type="ECO:0000256" key="6">
    <source>
        <dbReference type="ARBA" id="ARBA00022679"/>
    </source>
</evidence>
<organism evidence="10 11">
    <name type="scientific">Rotaria socialis</name>
    <dbReference type="NCBI Taxonomy" id="392032"/>
    <lineage>
        <taxon>Eukaryota</taxon>
        <taxon>Metazoa</taxon>
        <taxon>Spiralia</taxon>
        <taxon>Gnathifera</taxon>
        <taxon>Rotifera</taxon>
        <taxon>Eurotatoria</taxon>
        <taxon>Bdelloidea</taxon>
        <taxon>Philodinida</taxon>
        <taxon>Philodinidae</taxon>
        <taxon>Rotaria</taxon>
    </lineage>
</organism>
<dbReference type="Proteomes" id="UP000663873">
    <property type="component" value="Unassembled WGS sequence"/>
</dbReference>
<keyword evidence="6 9" id="KW-0808">Transferase</keyword>
<evidence type="ECO:0000313" key="10">
    <source>
        <dbReference type="EMBL" id="CAF4654013.1"/>
    </source>
</evidence>
<proteinExistence type="inferred from homology"/>
<comment type="cofactor">
    <cofactor evidence="1 9">
        <name>pyridoxal 5'-phosphate</name>
        <dbReference type="ChEBI" id="CHEBI:597326"/>
    </cofactor>
</comment>
<evidence type="ECO:0000256" key="2">
    <source>
        <dbReference type="ARBA" id="ARBA00006047"/>
    </source>
</evidence>
<evidence type="ECO:0000256" key="1">
    <source>
        <dbReference type="ARBA" id="ARBA00001933"/>
    </source>
</evidence>
<evidence type="ECO:0000256" key="8">
    <source>
        <dbReference type="ARBA" id="ARBA00023277"/>
    </source>
</evidence>
<feature type="non-terminal residue" evidence="10">
    <location>
        <position position="385"/>
    </location>
</feature>
<keyword evidence="7 9" id="KW-0663">Pyridoxal phosphate</keyword>